<proteinExistence type="predicted"/>
<dbReference type="GO" id="GO:0007059">
    <property type="term" value="P:chromosome segregation"/>
    <property type="evidence" value="ECO:0007669"/>
    <property type="project" value="TreeGrafter"/>
</dbReference>
<evidence type="ECO:0000259" key="1">
    <source>
        <dbReference type="Pfam" id="PF17762"/>
    </source>
</evidence>
<dbReference type="SUPFAM" id="SSF109709">
    <property type="entry name" value="KorB DNA-binding domain-like"/>
    <property type="match status" value="1"/>
</dbReference>
<comment type="caution">
    <text evidence="2">The sequence shown here is derived from an EMBL/GenBank/DDBJ whole genome shotgun (WGS) entry which is preliminary data.</text>
</comment>
<gene>
    <name evidence="2" type="ORF">QEG54_003706</name>
</gene>
<dbReference type="InterPro" id="IPR050336">
    <property type="entry name" value="Chromosome_partition/occlusion"/>
</dbReference>
<organism evidence="2">
    <name type="scientific">Pluralibacter gergoviae</name>
    <name type="common">Enterobacter gergoviae</name>
    <dbReference type="NCBI Taxonomy" id="61647"/>
    <lineage>
        <taxon>Bacteria</taxon>
        <taxon>Pseudomonadati</taxon>
        <taxon>Pseudomonadota</taxon>
        <taxon>Gammaproteobacteria</taxon>
        <taxon>Enterobacterales</taxon>
        <taxon>Enterobacteriaceae</taxon>
        <taxon>Pluralibacter</taxon>
    </lineage>
</organism>
<reference evidence="2" key="1">
    <citation type="submission" date="2024-02" db="EMBL/GenBank/DDBJ databases">
        <authorList>
            <consortium name="Clinical and Environmental Microbiology Branch: Whole genome sequencing antimicrobial resistance pathogens in the healthcare setting"/>
        </authorList>
    </citation>
    <scope>NUCLEOTIDE SEQUENCE</scope>
    <source>
        <strain evidence="2">2021DK-00143</strain>
    </source>
</reference>
<protein>
    <recommendedName>
        <fullName evidence="1">ParB/Spo0J HTH domain-containing protein</fullName>
    </recommendedName>
</protein>
<accession>A0AAI9GMV2</accession>
<name>A0AAI9GMV2_PLUGE</name>
<evidence type="ECO:0000313" key="2">
    <source>
        <dbReference type="EMBL" id="EML1472921.1"/>
    </source>
</evidence>
<dbReference type="PANTHER" id="PTHR33375">
    <property type="entry name" value="CHROMOSOME-PARTITIONING PROTEIN PARB-RELATED"/>
    <property type="match status" value="1"/>
</dbReference>
<dbReference type="AlphaFoldDB" id="A0AAI9GMV2"/>
<dbReference type="Pfam" id="PF17762">
    <property type="entry name" value="HTH_ParB"/>
    <property type="match status" value="1"/>
</dbReference>
<dbReference type="GO" id="GO:0005694">
    <property type="term" value="C:chromosome"/>
    <property type="evidence" value="ECO:0007669"/>
    <property type="project" value="TreeGrafter"/>
</dbReference>
<dbReference type="InterPro" id="IPR036086">
    <property type="entry name" value="ParB/Sulfiredoxin_sf"/>
</dbReference>
<dbReference type="SUPFAM" id="SSF110849">
    <property type="entry name" value="ParB/Sulfiredoxin"/>
    <property type="match status" value="1"/>
</dbReference>
<feature type="domain" description="ParB/Spo0J HTH" evidence="1">
    <location>
        <begin position="128"/>
        <end position="207"/>
    </location>
</feature>
<dbReference type="EMBL" id="ABLOKC030000023">
    <property type="protein sequence ID" value="EML1472921.1"/>
    <property type="molecule type" value="Genomic_DNA"/>
</dbReference>
<dbReference type="InterPro" id="IPR041468">
    <property type="entry name" value="HTH_ParB/Spo0J"/>
</dbReference>
<dbReference type="Gene3D" id="1.10.10.2830">
    <property type="match status" value="1"/>
</dbReference>
<sequence length="264" mass="29017">MAKNSVDAYGASGKSNVLFFQPEKLHLVTDKNHPLYDERIHLPIDEGMVLNIMDQGVIEPIVVWKDPETGCSCVVDGRQRVRHTLVANKRLVKKGLEPLLVPAVTRRGSVIRMASVMISANEIRRADTPLGRAKKMSDALERGHDEADLSLMFGVGIPTVRATLALLEATQDVKDAVESGKVTVTQARQLVDMPPEKQRETVKQLAEVAEGATGHEKSRRQRAVLGDVKPRLKTRKEITKALLSASGDYAEALRWVLGDSNSSI</sequence>
<dbReference type="PANTHER" id="PTHR33375:SF1">
    <property type="entry name" value="CHROMOSOME-PARTITIONING PROTEIN PARB-RELATED"/>
    <property type="match status" value="1"/>
</dbReference>